<dbReference type="OrthoDB" id="8827178at2"/>
<comment type="subcellular location">
    <subcellularLocation>
        <location evidence="1">Cell inner membrane</location>
        <topology evidence="1">Multi-pass membrane protein</topology>
    </subcellularLocation>
</comment>
<keyword evidence="4" id="KW-0997">Cell inner membrane</keyword>
<dbReference type="GO" id="GO:0005886">
    <property type="term" value="C:plasma membrane"/>
    <property type="evidence" value="ECO:0007669"/>
    <property type="project" value="UniProtKB-SubCell"/>
</dbReference>
<dbReference type="RefSeq" id="WP_029991033.1">
    <property type="nucleotide sequence ID" value="NZ_ATMJ01000038.1"/>
</dbReference>
<gene>
    <name evidence="9" type="primary">yrfF</name>
    <name evidence="9" type="ORF">GTPT_0423</name>
</gene>
<keyword evidence="6 8" id="KW-1133">Transmembrane helix</keyword>
<accession>A0A085JP53</accession>
<feature type="transmembrane region" description="Helical" evidence="8">
    <location>
        <begin position="649"/>
        <end position="673"/>
    </location>
</feature>
<feature type="transmembrane region" description="Helical" evidence="8">
    <location>
        <begin position="339"/>
        <end position="358"/>
    </location>
</feature>
<evidence type="ECO:0000256" key="7">
    <source>
        <dbReference type="ARBA" id="ARBA00023136"/>
    </source>
</evidence>
<sequence>MGMMITILALAILLSGASMIYFRRYRFFPERLSLLIPATKRSLSSEEKQAAVAYLSAVSSSRHPFLALFNRSNVSKEPVFTLRSHKVYSLNYPITRYGLSTSSPQQWRYYLDTIEIHLPPLWEQFITAENTIELIPAGNILLVIALNGHQLADYFQETSESTRHLPLNSPASIRKEKSSNIELLQIRRETPEEHQLSRPDGTTEAFIICLALLVLFLSQLVPPGLLLWLVVPALLVITGCLWSMFRPARLSDFKEIHCMRGLPKRWGLFGESNQEQSNISLGVIDLHYPDYWMPYIQHDLGKETEIDIDTERRVIRQGRFLSLHDECREFPVQRWRKNAVLAGGALLVLIMMASWVPLGMPFKLSMAWLQGTQRIEVTSLKQLTAMRLQVGDLLDVKGNGMCSVPGSYQGNRIYGYMPFDCSAIYWNNASPLPLPQSETIDETTALLDTVQRQLHPDSIDDLKINPQLALAIQKSGMILLDDFADIVLKTHQLCGQAMDCVRLKNALVNLGNAKDWSSLVARAKSGQLNGVNVLLRPVSAGMLENLVNSAAAIFFTSETRKAIETLNSPPPGGYLLISDQGRQLVRQPQPDVSLFDLSAPEQWNELQRISAMLLHTPFTASGIITALSVDANGTTHVSLHEEPGGISLWRYLGTSLFLVALVACLLVNVVLALRGVRKDHQRQIAIQQYYDKCFNPTLGSGQEPRSLF</sequence>
<feature type="transmembrane region" description="Helical" evidence="8">
    <location>
        <begin position="201"/>
        <end position="218"/>
    </location>
</feature>
<dbReference type="AlphaFoldDB" id="A0A085JP53"/>
<evidence type="ECO:0000256" key="8">
    <source>
        <dbReference type="SAM" id="Phobius"/>
    </source>
</evidence>
<dbReference type="InterPro" id="IPR010771">
    <property type="entry name" value="IgaA"/>
</dbReference>
<proteinExistence type="inferred from homology"/>
<dbReference type="eggNOG" id="ENOG502Z8KK">
    <property type="taxonomic scope" value="Bacteria"/>
</dbReference>
<feature type="transmembrane region" description="Helical" evidence="8">
    <location>
        <begin position="225"/>
        <end position="245"/>
    </location>
</feature>
<dbReference type="Proteomes" id="UP000028602">
    <property type="component" value="Unassembled WGS sequence"/>
</dbReference>
<keyword evidence="5 8" id="KW-0812">Transmembrane</keyword>
<evidence type="ECO:0000313" key="9">
    <source>
        <dbReference type="EMBL" id="KFD22249.1"/>
    </source>
</evidence>
<reference evidence="9 10" key="1">
    <citation type="submission" date="2014-05" db="EMBL/GenBank/DDBJ databases">
        <title>ATOL: Assembling a taxonomically balanced genome-scale reconstruction of the evolutionary history of the Enterobacteriaceae.</title>
        <authorList>
            <person name="Plunkett G.III."/>
            <person name="Neeno-Eckwall E.C."/>
            <person name="Glasner J.D."/>
            <person name="Perna N.T."/>
        </authorList>
    </citation>
    <scope>NUCLEOTIDE SEQUENCE [LARGE SCALE GENOMIC DNA]</scope>
    <source>
        <strain evidence="9 10">ATCC 33301</strain>
    </source>
</reference>
<dbReference type="EMBL" id="JMPR01000008">
    <property type="protein sequence ID" value="KFD22249.1"/>
    <property type="molecule type" value="Genomic_DNA"/>
</dbReference>
<keyword evidence="7 8" id="KW-0472">Membrane</keyword>
<comment type="caution">
    <text evidence="9">The sequence shown here is derived from an EMBL/GenBank/DDBJ whole genome shotgun (WGS) entry which is preliminary data.</text>
</comment>
<organism evidence="9 10">
    <name type="scientific">Tatumella ptyseos ATCC 33301</name>
    <dbReference type="NCBI Taxonomy" id="1005995"/>
    <lineage>
        <taxon>Bacteria</taxon>
        <taxon>Pseudomonadati</taxon>
        <taxon>Pseudomonadota</taxon>
        <taxon>Gammaproteobacteria</taxon>
        <taxon>Enterobacterales</taxon>
        <taxon>Erwiniaceae</taxon>
        <taxon>Tatumella</taxon>
    </lineage>
</organism>
<keyword evidence="10" id="KW-1185">Reference proteome</keyword>
<evidence type="ECO:0000256" key="2">
    <source>
        <dbReference type="ARBA" id="ARBA00009494"/>
    </source>
</evidence>
<evidence type="ECO:0000313" key="10">
    <source>
        <dbReference type="Proteomes" id="UP000028602"/>
    </source>
</evidence>
<comment type="similarity">
    <text evidence="2">Belongs to the IgaA family.</text>
</comment>
<evidence type="ECO:0000256" key="5">
    <source>
        <dbReference type="ARBA" id="ARBA00022692"/>
    </source>
</evidence>
<dbReference type="Pfam" id="PF07095">
    <property type="entry name" value="IgaA"/>
    <property type="match status" value="1"/>
</dbReference>
<keyword evidence="3" id="KW-1003">Cell membrane</keyword>
<evidence type="ECO:0000256" key="4">
    <source>
        <dbReference type="ARBA" id="ARBA00022519"/>
    </source>
</evidence>
<protein>
    <submittedName>
        <fullName evidence="9">Intracellular growth attenuator</fullName>
    </submittedName>
</protein>
<evidence type="ECO:0000256" key="6">
    <source>
        <dbReference type="ARBA" id="ARBA00022989"/>
    </source>
</evidence>
<name>A0A085JP53_9GAMM</name>
<evidence type="ECO:0000256" key="1">
    <source>
        <dbReference type="ARBA" id="ARBA00004429"/>
    </source>
</evidence>
<evidence type="ECO:0000256" key="3">
    <source>
        <dbReference type="ARBA" id="ARBA00022475"/>
    </source>
</evidence>